<reference evidence="4" key="1">
    <citation type="submission" date="2021-01" db="EMBL/GenBank/DDBJ databases">
        <title>Whole genome shotgun sequence of Actinoplanes cyaneus NBRC 14990.</title>
        <authorList>
            <person name="Komaki H."/>
            <person name="Tamura T."/>
        </authorList>
    </citation>
    <scope>NUCLEOTIDE SEQUENCE</scope>
    <source>
        <strain evidence="4">NBRC 14990</strain>
    </source>
</reference>
<name>A0A919IU54_9ACTN</name>
<dbReference type="InterPro" id="IPR001451">
    <property type="entry name" value="Hexapep"/>
</dbReference>
<dbReference type="Pfam" id="PF14602">
    <property type="entry name" value="Hexapep_2"/>
    <property type="match status" value="1"/>
</dbReference>
<dbReference type="AlphaFoldDB" id="A0A919IU54"/>
<dbReference type="Gene3D" id="2.160.10.10">
    <property type="entry name" value="Hexapeptide repeat proteins"/>
    <property type="match status" value="1"/>
</dbReference>
<dbReference type="CDD" id="cd03358">
    <property type="entry name" value="LbH_WxcM_N_like"/>
    <property type="match status" value="1"/>
</dbReference>
<evidence type="ECO:0000256" key="1">
    <source>
        <dbReference type="ARBA" id="ARBA00022679"/>
    </source>
</evidence>
<feature type="domain" description="Carrier" evidence="3">
    <location>
        <begin position="5"/>
        <end position="81"/>
    </location>
</feature>
<comment type="caution">
    <text evidence="4">The sequence shown here is derived from an EMBL/GenBank/DDBJ whole genome shotgun (WGS) entry which is preliminary data.</text>
</comment>
<dbReference type="Pfam" id="PF00132">
    <property type="entry name" value="Hexapep"/>
    <property type="match status" value="1"/>
</dbReference>
<keyword evidence="1" id="KW-0808">Transferase</keyword>
<dbReference type="PROSITE" id="PS00101">
    <property type="entry name" value="HEXAPEP_TRANSFERASES"/>
    <property type="match status" value="2"/>
</dbReference>
<dbReference type="InterPro" id="IPR036736">
    <property type="entry name" value="ACP-like_sf"/>
</dbReference>
<dbReference type="InterPro" id="IPR050179">
    <property type="entry name" value="Trans_hexapeptide_repeat"/>
</dbReference>
<organism evidence="4 5">
    <name type="scientific">Actinoplanes cyaneus</name>
    <dbReference type="NCBI Taxonomy" id="52696"/>
    <lineage>
        <taxon>Bacteria</taxon>
        <taxon>Bacillati</taxon>
        <taxon>Actinomycetota</taxon>
        <taxon>Actinomycetes</taxon>
        <taxon>Micromonosporales</taxon>
        <taxon>Micromonosporaceae</taxon>
        <taxon>Actinoplanes</taxon>
    </lineage>
</organism>
<dbReference type="InterPro" id="IPR011004">
    <property type="entry name" value="Trimer_LpxA-like_sf"/>
</dbReference>
<keyword evidence="2" id="KW-0677">Repeat</keyword>
<dbReference type="SUPFAM" id="SSF51161">
    <property type="entry name" value="Trimeric LpxA-like enzymes"/>
    <property type="match status" value="1"/>
</dbReference>
<dbReference type="GO" id="GO:0016740">
    <property type="term" value="F:transferase activity"/>
    <property type="evidence" value="ECO:0007669"/>
    <property type="project" value="UniProtKB-KW"/>
</dbReference>
<gene>
    <name evidence="4" type="ORF">Acy02nite_89620</name>
</gene>
<dbReference type="RefSeq" id="WP_203755784.1">
    <property type="nucleotide sequence ID" value="NZ_BAAAUC010000090.1"/>
</dbReference>
<dbReference type="PANTHER" id="PTHR43300">
    <property type="entry name" value="ACETYLTRANSFERASE"/>
    <property type="match status" value="1"/>
</dbReference>
<evidence type="ECO:0000259" key="3">
    <source>
        <dbReference type="PROSITE" id="PS50075"/>
    </source>
</evidence>
<dbReference type="Proteomes" id="UP000619479">
    <property type="component" value="Unassembled WGS sequence"/>
</dbReference>
<dbReference type="InterPro" id="IPR009081">
    <property type="entry name" value="PP-bd_ACP"/>
</dbReference>
<evidence type="ECO:0000313" key="4">
    <source>
        <dbReference type="EMBL" id="GID71081.1"/>
    </source>
</evidence>
<sequence>MTTPQQAPPMTQTILDTIRELRPHLPMITVSSTLTELGLDSLDRLLVATAVEASTGACITDAALTAAMTIADLAHAATSTTAAPPPPPTMLGIIDPDAVVGAGTRLWHQAQVAAGAVVGADCTLGKNAYVGSGSRIGDRVKIGNGANLFGVIVDDDAMISPMVGCFEDPAPRATVDGRRKNAGEFTARPVRVGRHASVGGGALLAPGVSIGADAMVAVGAVVHRDVPAHALVAGNPARQCGWVCTCGWTLNADLACPGCGRTYRPDQDTIVPAAGSGDR</sequence>
<protein>
    <recommendedName>
        <fullName evidence="3">Carrier domain-containing protein</fullName>
    </recommendedName>
</protein>
<dbReference type="Gene3D" id="1.10.1200.10">
    <property type="entry name" value="ACP-like"/>
    <property type="match status" value="1"/>
</dbReference>
<dbReference type="EMBL" id="BOMH01000096">
    <property type="protein sequence ID" value="GID71081.1"/>
    <property type="molecule type" value="Genomic_DNA"/>
</dbReference>
<dbReference type="InterPro" id="IPR018357">
    <property type="entry name" value="Hexapep_transf_CS"/>
</dbReference>
<dbReference type="PROSITE" id="PS50075">
    <property type="entry name" value="CARRIER"/>
    <property type="match status" value="1"/>
</dbReference>
<evidence type="ECO:0000313" key="5">
    <source>
        <dbReference type="Proteomes" id="UP000619479"/>
    </source>
</evidence>
<dbReference type="Pfam" id="PF00550">
    <property type="entry name" value="PP-binding"/>
    <property type="match status" value="1"/>
</dbReference>
<proteinExistence type="predicted"/>
<keyword evidence="5" id="KW-1185">Reference proteome</keyword>
<evidence type="ECO:0000256" key="2">
    <source>
        <dbReference type="ARBA" id="ARBA00022737"/>
    </source>
</evidence>
<accession>A0A919IU54</accession>
<dbReference type="SUPFAM" id="SSF47336">
    <property type="entry name" value="ACP-like"/>
    <property type="match status" value="1"/>
</dbReference>